<reference evidence="1 2" key="1">
    <citation type="submission" date="2016-11" db="EMBL/GenBank/DDBJ databases">
        <authorList>
            <person name="Jaros S."/>
            <person name="Januszkiewicz K."/>
            <person name="Wedrychowicz H."/>
        </authorList>
    </citation>
    <scope>NUCLEOTIDE SEQUENCE [LARGE SCALE GENOMIC DNA]</scope>
    <source>
        <strain evidence="1 2">GAS95</strain>
    </source>
</reference>
<dbReference type="RefSeq" id="WP_074301088.1">
    <property type="nucleotide sequence ID" value="NZ_FSRU01000002.1"/>
</dbReference>
<dbReference type="EMBL" id="FSRU01000002">
    <property type="protein sequence ID" value="SIO64353.1"/>
    <property type="molecule type" value="Genomic_DNA"/>
</dbReference>
<keyword evidence="2" id="KW-1185">Reference proteome</keyword>
<proteinExistence type="predicted"/>
<dbReference type="Proteomes" id="UP000185151">
    <property type="component" value="Unassembled WGS sequence"/>
</dbReference>
<protein>
    <submittedName>
        <fullName evidence="1">Cysteine-rich CWC</fullName>
    </submittedName>
</protein>
<accession>A0A1N6L6G5</accession>
<dbReference type="AlphaFoldDB" id="A0A1N6L6G5"/>
<dbReference type="OrthoDB" id="331868at2"/>
<sequence>MNPPVDPTHATSARCPRCASVFDCAMHGQPFDCWCKAMPALPADRLEPGGRCLCPECLAAEIARVQAGRVVGGEAG</sequence>
<organism evidence="1 2">
    <name type="scientific">Paraburkholderia phenazinium</name>
    <dbReference type="NCBI Taxonomy" id="60549"/>
    <lineage>
        <taxon>Bacteria</taxon>
        <taxon>Pseudomonadati</taxon>
        <taxon>Pseudomonadota</taxon>
        <taxon>Betaproteobacteria</taxon>
        <taxon>Burkholderiales</taxon>
        <taxon>Burkholderiaceae</taxon>
        <taxon>Paraburkholderia</taxon>
    </lineage>
</organism>
<dbReference type="Pfam" id="PF14375">
    <property type="entry name" value="Cys_rich_CWC"/>
    <property type="match status" value="1"/>
</dbReference>
<dbReference type="InterPro" id="IPR032720">
    <property type="entry name" value="Cys_rich_CWC"/>
</dbReference>
<evidence type="ECO:0000313" key="2">
    <source>
        <dbReference type="Proteomes" id="UP000185151"/>
    </source>
</evidence>
<name>A0A1N6L6G5_9BURK</name>
<evidence type="ECO:0000313" key="1">
    <source>
        <dbReference type="EMBL" id="SIO64353.1"/>
    </source>
</evidence>
<gene>
    <name evidence="1" type="ORF">SAMN05444165_6219</name>
</gene>